<feature type="transmembrane region" description="Helical" evidence="1">
    <location>
        <begin position="56"/>
        <end position="74"/>
    </location>
</feature>
<name>A0ABU0GT25_9BACL</name>
<dbReference type="EMBL" id="JAUSWB010000002">
    <property type="protein sequence ID" value="MDQ0427911.1"/>
    <property type="molecule type" value="Genomic_DNA"/>
</dbReference>
<evidence type="ECO:0000256" key="1">
    <source>
        <dbReference type="SAM" id="Phobius"/>
    </source>
</evidence>
<evidence type="ECO:0000313" key="2">
    <source>
        <dbReference type="EMBL" id="MDQ0427911.1"/>
    </source>
</evidence>
<protein>
    <submittedName>
        <fullName evidence="2">Membrane protein</fullName>
    </submittedName>
</protein>
<feature type="transmembrane region" description="Helical" evidence="1">
    <location>
        <begin position="33"/>
        <end position="50"/>
    </location>
</feature>
<evidence type="ECO:0000313" key="3">
    <source>
        <dbReference type="Proteomes" id="UP001241988"/>
    </source>
</evidence>
<keyword evidence="3" id="KW-1185">Reference proteome</keyword>
<accession>A0ABU0GT25</accession>
<dbReference type="RefSeq" id="WP_308786149.1">
    <property type="nucleotide sequence ID" value="NZ_JAUSWB010000002.1"/>
</dbReference>
<reference evidence="2 3" key="1">
    <citation type="submission" date="2023-07" db="EMBL/GenBank/DDBJ databases">
        <title>Genomic Encyclopedia of Type Strains, Phase IV (KMG-IV): sequencing the most valuable type-strain genomes for metagenomic binning, comparative biology and taxonomic classification.</title>
        <authorList>
            <person name="Goeker M."/>
        </authorList>
    </citation>
    <scope>NUCLEOTIDE SEQUENCE [LARGE SCALE GENOMIC DNA]</scope>
    <source>
        <strain evidence="2 3">DSM 16419</strain>
    </source>
</reference>
<keyword evidence="1" id="KW-1133">Transmembrane helix</keyword>
<dbReference type="Proteomes" id="UP001241988">
    <property type="component" value="Unassembled WGS sequence"/>
</dbReference>
<comment type="caution">
    <text evidence="2">The sequence shown here is derived from an EMBL/GenBank/DDBJ whole genome shotgun (WGS) entry which is preliminary data.</text>
</comment>
<gene>
    <name evidence="2" type="ORF">QOZ98_000737</name>
</gene>
<proteinExistence type="predicted"/>
<feature type="transmembrane region" description="Helical" evidence="1">
    <location>
        <begin position="6"/>
        <end position="26"/>
    </location>
</feature>
<sequence length="82" mass="9023">MVGLFLMGILLWSLVIAAAILAFIGLWKRSWKALAWSGAAVLLPTLLISMDGQGVWFRLAILLPLLLFAGAFLMKHQKTQSL</sequence>
<organism evidence="2 3">
    <name type="scientific">Planomicrobium stackebrandtii</name>
    <dbReference type="NCBI Taxonomy" id="253160"/>
    <lineage>
        <taxon>Bacteria</taxon>
        <taxon>Bacillati</taxon>
        <taxon>Bacillota</taxon>
        <taxon>Bacilli</taxon>
        <taxon>Bacillales</taxon>
        <taxon>Caryophanaceae</taxon>
        <taxon>Planomicrobium</taxon>
    </lineage>
</organism>
<keyword evidence="1" id="KW-0812">Transmembrane</keyword>
<keyword evidence="1" id="KW-0472">Membrane</keyword>